<proteinExistence type="predicted"/>
<dbReference type="PANTHER" id="PTHR36347">
    <property type="entry name" value="EXPRESSED PROTEIN"/>
    <property type="match status" value="1"/>
</dbReference>
<feature type="transmembrane region" description="Helical" evidence="2">
    <location>
        <begin position="138"/>
        <end position="157"/>
    </location>
</feature>
<evidence type="ECO:0000256" key="2">
    <source>
        <dbReference type="SAM" id="Phobius"/>
    </source>
</evidence>
<dbReference type="EMBL" id="CM017322">
    <property type="protein sequence ID" value="KAE8010610.1"/>
    <property type="molecule type" value="Genomic_DNA"/>
</dbReference>
<keyword evidence="4" id="KW-1185">Reference proteome</keyword>
<accession>A0A5N6QWA0</accession>
<keyword evidence="2" id="KW-0812">Transmembrane</keyword>
<dbReference type="Proteomes" id="UP000327013">
    <property type="component" value="Chromosome 2"/>
</dbReference>
<feature type="region of interest" description="Disordered" evidence="1">
    <location>
        <begin position="41"/>
        <end position="105"/>
    </location>
</feature>
<dbReference type="OrthoDB" id="1925898at2759"/>
<feature type="compositionally biased region" description="Polar residues" evidence="1">
    <location>
        <begin position="41"/>
        <end position="50"/>
    </location>
</feature>
<dbReference type="PANTHER" id="PTHR36347:SF1">
    <property type="entry name" value="EXPRESSED PROTEIN"/>
    <property type="match status" value="1"/>
</dbReference>
<protein>
    <submittedName>
        <fullName evidence="3">Uncharacterized protein</fullName>
    </submittedName>
</protein>
<evidence type="ECO:0000256" key="1">
    <source>
        <dbReference type="SAM" id="MobiDB-lite"/>
    </source>
</evidence>
<keyword evidence="2" id="KW-0472">Membrane</keyword>
<sequence>MGTNFLQPLASKSAPSTTLIFTKPSIKPNQIFLPRLQRSLRVTPTNTSSTDNNEANGNGDGARPQARPPNPVEIRFKRRSRRRSRQQREEDGAGNGRVMKAQASALDPPKKWEDMSFGEKAIEVYVGEKGVLFWLNKLAYASIFIVIGGWILFRFVGPALNLYQLDSAPLAPTSVFKGS</sequence>
<keyword evidence="2" id="KW-1133">Transmembrane helix</keyword>
<evidence type="ECO:0000313" key="3">
    <source>
        <dbReference type="EMBL" id="KAE8010610.1"/>
    </source>
</evidence>
<feature type="compositionally biased region" description="Basic residues" evidence="1">
    <location>
        <begin position="76"/>
        <end position="85"/>
    </location>
</feature>
<dbReference type="GO" id="GO:0009507">
    <property type="term" value="C:chloroplast"/>
    <property type="evidence" value="ECO:0007669"/>
    <property type="project" value="TreeGrafter"/>
</dbReference>
<name>A0A5N6QWA0_9ROSI</name>
<gene>
    <name evidence="3" type="ORF">FH972_006967</name>
</gene>
<dbReference type="AlphaFoldDB" id="A0A5N6QWA0"/>
<reference evidence="3 4" key="1">
    <citation type="submission" date="2019-06" db="EMBL/GenBank/DDBJ databases">
        <title>A chromosomal-level reference genome of Carpinus fangiana (Coryloideae, Betulaceae).</title>
        <authorList>
            <person name="Yang X."/>
            <person name="Wang Z."/>
            <person name="Zhang L."/>
            <person name="Hao G."/>
            <person name="Liu J."/>
            <person name="Yang Y."/>
        </authorList>
    </citation>
    <scope>NUCLEOTIDE SEQUENCE [LARGE SCALE GENOMIC DNA]</scope>
    <source>
        <strain evidence="3">Cfa_2016G</strain>
        <tissue evidence="3">Leaf</tissue>
    </source>
</reference>
<organism evidence="3 4">
    <name type="scientific">Carpinus fangiana</name>
    <dbReference type="NCBI Taxonomy" id="176857"/>
    <lineage>
        <taxon>Eukaryota</taxon>
        <taxon>Viridiplantae</taxon>
        <taxon>Streptophyta</taxon>
        <taxon>Embryophyta</taxon>
        <taxon>Tracheophyta</taxon>
        <taxon>Spermatophyta</taxon>
        <taxon>Magnoliopsida</taxon>
        <taxon>eudicotyledons</taxon>
        <taxon>Gunneridae</taxon>
        <taxon>Pentapetalae</taxon>
        <taxon>rosids</taxon>
        <taxon>fabids</taxon>
        <taxon>Fagales</taxon>
        <taxon>Betulaceae</taxon>
        <taxon>Carpinus</taxon>
    </lineage>
</organism>
<evidence type="ECO:0000313" key="4">
    <source>
        <dbReference type="Proteomes" id="UP000327013"/>
    </source>
</evidence>